<reference evidence="6" key="1">
    <citation type="journal article" date="2019" name="Int. J. Syst. Evol. Microbiol.">
        <title>The Global Catalogue of Microorganisms (GCM) 10K type strain sequencing project: providing services to taxonomists for standard genome sequencing and annotation.</title>
        <authorList>
            <consortium name="The Broad Institute Genomics Platform"/>
            <consortium name="The Broad Institute Genome Sequencing Center for Infectious Disease"/>
            <person name="Wu L."/>
            <person name="Ma J."/>
        </authorList>
    </citation>
    <scope>NUCLEOTIDE SEQUENCE [LARGE SCALE GENOMIC DNA]</scope>
    <source>
        <strain evidence="6">CCM 7327</strain>
    </source>
</reference>
<dbReference type="Gene3D" id="3.90.1530.30">
    <property type="match status" value="1"/>
</dbReference>
<dbReference type="SMART" id="SM00470">
    <property type="entry name" value="ParB"/>
    <property type="match status" value="1"/>
</dbReference>
<keyword evidence="2" id="KW-0159">Chromosome partition</keyword>
<dbReference type="NCBIfam" id="TIGR00180">
    <property type="entry name" value="parB_part"/>
    <property type="match status" value="1"/>
</dbReference>
<evidence type="ECO:0000256" key="3">
    <source>
        <dbReference type="SAM" id="MobiDB-lite"/>
    </source>
</evidence>
<dbReference type="InterPro" id="IPR037972">
    <property type="entry name" value="RepB_N"/>
</dbReference>
<organism evidence="5 6">
    <name type="scientific">Sphingobium fuliginis (strain ATCC 27551)</name>
    <dbReference type="NCBI Taxonomy" id="336203"/>
    <lineage>
        <taxon>Bacteria</taxon>
        <taxon>Pseudomonadati</taxon>
        <taxon>Pseudomonadota</taxon>
        <taxon>Alphaproteobacteria</taxon>
        <taxon>Sphingomonadales</taxon>
        <taxon>Sphingomonadaceae</taxon>
        <taxon>Sphingobium</taxon>
    </lineage>
</organism>
<evidence type="ECO:0000259" key="4">
    <source>
        <dbReference type="SMART" id="SM00470"/>
    </source>
</evidence>
<evidence type="ECO:0000313" key="6">
    <source>
        <dbReference type="Proteomes" id="UP000628109"/>
    </source>
</evidence>
<sequence length="302" mass="33838">MIEETDTQAQLFPGQSLASWEKPEDDDSIHTIHPSQCVAWAGNARHAQEFCPRRSAELIDSIAREGQRMPIIVRRSSEGAGHYEIIAGMRRHAAVGLLLAKGLDVQLKARIISVDDEEAWRISEAENAGRQDVTPLQRARSWAWAMERFHLGRQDRLAAAVGKDVATVSRTLSLLNVPQEILDVLLDPEAMSINFASKLQARLSDDTQREAALTRAKQIRELELRLAGPKLLEELFLATEQLNAQTIFDLDDVLEIAKVRLTRKADRTLSLRVKPLTQDLTKRERTALLRSIEKALSSALDS</sequence>
<proteinExistence type="inferred from homology"/>
<dbReference type="CDD" id="cd16405">
    <property type="entry name" value="RepB_like_N"/>
    <property type="match status" value="1"/>
</dbReference>
<evidence type="ECO:0000256" key="2">
    <source>
        <dbReference type="ARBA" id="ARBA00022829"/>
    </source>
</evidence>
<protein>
    <recommendedName>
        <fullName evidence="4">ParB-like N-terminal domain-containing protein</fullName>
    </recommendedName>
</protein>
<dbReference type="InterPro" id="IPR050336">
    <property type="entry name" value="Chromosome_partition/occlusion"/>
</dbReference>
<dbReference type="SUPFAM" id="SSF109709">
    <property type="entry name" value="KorB DNA-binding domain-like"/>
    <property type="match status" value="1"/>
</dbReference>
<keyword evidence="6" id="KW-1185">Reference proteome</keyword>
<comment type="caution">
    <text evidence="5">The sequence shown here is derived from an EMBL/GenBank/DDBJ whole genome shotgun (WGS) entry which is preliminary data.</text>
</comment>
<dbReference type="InterPro" id="IPR003115">
    <property type="entry name" value="ParB_N"/>
</dbReference>
<name>A0ABQ1EZZ6_SPHSA</name>
<dbReference type="Proteomes" id="UP000628109">
    <property type="component" value="Unassembled WGS sequence"/>
</dbReference>
<dbReference type="PANTHER" id="PTHR33375">
    <property type="entry name" value="CHROMOSOME-PARTITIONING PROTEIN PARB-RELATED"/>
    <property type="match status" value="1"/>
</dbReference>
<evidence type="ECO:0000313" key="5">
    <source>
        <dbReference type="EMBL" id="GFZ94203.1"/>
    </source>
</evidence>
<dbReference type="InterPro" id="IPR036086">
    <property type="entry name" value="ParB/Sulfiredoxin_sf"/>
</dbReference>
<dbReference type="Gene3D" id="1.10.10.2830">
    <property type="match status" value="1"/>
</dbReference>
<feature type="region of interest" description="Disordered" evidence="3">
    <location>
        <begin position="1"/>
        <end position="27"/>
    </location>
</feature>
<accession>A0ABQ1EZZ6</accession>
<dbReference type="InterPro" id="IPR041468">
    <property type="entry name" value="HTH_ParB/Spo0J"/>
</dbReference>
<dbReference type="Pfam" id="PF02195">
    <property type="entry name" value="ParB_N"/>
    <property type="match status" value="1"/>
</dbReference>
<comment type="similarity">
    <text evidence="1">Belongs to the ParB family.</text>
</comment>
<dbReference type="SUPFAM" id="SSF110849">
    <property type="entry name" value="ParB/Sulfiredoxin"/>
    <property type="match status" value="1"/>
</dbReference>
<feature type="domain" description="ParB-like N-terminal" evidence="4">
    <location>
        <begin position="30"/>
        <end position="128"/>
    </location>
</feature>
<dbReference type="EMBL" id="BMDU01000005">
    <property type="protein sequence ID" value="GFZ94203.1"/>
    <property type="molecule type" value="Genomic_DNA"/>
</dbReference>
<dbReference type="InterPro" id="IPR004437">
    <property type="entry name" value="ParB/RepB/Spo0J"/>
</dbReference>
<evidence type="ECO:0000256" key="1">
    <source>
        <dbReference type="ARBA" id="ARBA00006295"/>
    </source>
</evidence>
<dbReference type="Pfam" id="PF17762">
    <property type="entry name" value="HTH_ParB"/>
    <property type="match status" value="1"/>
</dbReference>
<dbReference type="PANTHER" id="PTHR33375:SF1">
    <property type="entry name" value="CHROMOSOME-PARTITIONING PROTEIN PARB-RELATED"/>
    <property type="match status" value="1"/>
</dbReference>
<gene>
    <name evidence="5" type="ORF">GCM10019071_25620</name>
</gene>